<name>A0ABT9C8I4_9BACL</name>
<dbReference type="CDD" id="cd00090">
    <property type="entry name" value="HTH_ARSR"/>
    <property type="match status" value="1"/>
</dbReference>
<dbReference type="InterPro" id="IPR001845">
    <property type="entry name" value="HTH_ArsR_DNA-bd_dom"/>
</dbReference>
<keyword evidence="4" id="KW-1185">Reference proteome</keyword>
<sequence length="228" mass="25141">MMSGPNASVIASFVSEPSRAAMLTLLMDGRYHTAGELACAAGVKAQTASYHLSMMVDGGVLDTKKQGRHRYFGIVNAQVAGIMELLLSAAPRLPVRSLRQAEEDAAIRHARTCYDHLAGRTGVLLTEAMVRLGVLLEDEEDYRVTDKGESFFASLGIDLELARRKRRSFARQCLDWSERKPHLGGALGQVVLARLIELAWIERSAHTRAVVVTRQGKMNLEKFFSVTL</sequence>
<dbReference type="PANTHER" id="PTHR39168:SF1">
    <property type="entry name" value="TRANSCRIPTIONAL REGULATORY PROTEIN"/>
    <property type="match status" value="1"/>
</dbReference>
<dbReference type="EMBL" id="JAUQTB010000002">
    <property type="protein sequence ID" value="MDO7905554.1"/>
    <property type="molecule type" value="Genomic_DNA"/>
</dbReference>
<organism evidence="3 4">
    <name type="scientific">Paenibacillus lacisoli</name>
    <dbReference type="NCBI Taxonomy" id="3064525"/>
    <lineage>
        <taxon>Bacteria</taxon>
        <taxon>Bacillati</taxon>
        <taxon>Bacillota</taxon>
        <taxon>Bacilli</taxon>
        <taxon>Bacillales</taxon>
        <taxon>Paenibacillaceae</taxon>
        <taxon>Paenibacillus</taxon>
    </lineage>
</organism>
<reference evidence="3 4" key="1">
    <citation type="submission" date="2023-07" db="EMBL/GenBank/DDBJ databases">
        <title>Paenibacillus sp. JX-17 nov. isolated from soil.</title>
        <authorList>
            <person name="Wan Y."/>
            <person name="Liu B."/>
        </authorList>
    </citation>
    <scope>NUCLEOTIDE SEQUENCE [LARGE SCALE GENOMIC DNA]</scope>
    <source>
        <strain evidence="3 4">JX-17</strain>
    </source>
</reference>
<protein>
    <submittedName>
        <fullName evidence="3">Winged helix-turn-helix domain-containing protein</fullName>
    </submittedName>
</protein>
<evidence type="ECO:0000313" key="4">
    <source>
        <dbReference type="Proteomes" id="UP001240171"/>
    </source>
</evidence>
<evidence type="ECO:0000259" key="2">
    <source>
        <dbReference type="PROSITE" id="PS50987"/>
    </source>
</evidence>
<dbReference type="PANTHER" id="PTHR39168">
    <property type="entry name" value="TRANSCRIPTIONAL REGULATOR-RELATED"/>
    <property type="match status" value="1"/>
</dbReference>
<dbReference type="SMART" id="SM00418">
    <property type="entry name" value="HTH_ARSR"/>
    <property type="match status" value="1"/>
</dbReference>
<feature type="domain" description="HTH arsR-type" evidence="2">
    <location>
        <begin position="1"/>
        <end position="94"/>
    </location>
</feature>
<dbReference type="SUPFAM" id="SSF46785">
    <property type="entry name" value="Winged helix' DNA-binding domain"/>
    <property type="match status" value="1"/>
</dbReference>
<proteinExistence type="predicted"/>
<dbReference type="InterPro" id="IPR036388">
    <property type="entry name" value="WH-like_DNA-bd_sf"/>
</dbReference>
<dbReference type="InterPro" id="IPR036390">
    <property type="entry name" value="WH_DNA-bd_sf"/>
</dbReference>
<dbReference type="InterPro" id="IPR011991">
    <property type="entry name" value="ArsR-like_HTH"/>
</dbReference>
<dbReference type="Gene3D" id="1.10.10.10">
    <property type="entry name" value="Winged helix-like DNA-binding domain superfamily/Winged helix DNA-binding domain"/>
    <property type="match status" value="1"/>
</dbReference>
<accession>A0ABT9C8I4</accession>
<dbReference type="RefSeq" id="WP_305023322.1">
    <property type="nucleotide sequence ID" value="NZ_JAUQTB010000002.1"/>
</dbReference>
<dbReference type="Proteomes" id="UP001240171">
    <property type="component" value="Unassembled WGS sequence"/>
</dbReference>
<dbReference type="InterPro" id="IPR052543">
    <property type="entry name" value="HTH_Metal-responsive_Reg"/>
</dbReference>
<dbReference type="Pfam" id="PF12840">
    <property type="entry name" value="HTH_20"/>
    <property type="match status" value="1"/>
</dbReference>
<evidence type="ECO:0000313" key="3">
    <source>
        <dbReference type="EMBL" id="MDO7905554.1"/>
    </source>
</evidence>
<dbReference type="PROSITE" id="PS50987">
    <property type="entry name" value="HTH_ARSR_2"/>
    <property type="match status" value="1"/>
</dbReference>
<gene>
    <name evidence="3" type="ORF">Q5741_03910</name>
</gene>
<dbReference type="PRINTS" id="PR00778">
    <property type="entry name" value="HTHARSR"/>
</dbReference>
<comment type="caution">
    <text evidence="3">The sequence shown here is derived from an EMBL/GenBank/DDBJ whole genome shotgun (WGS) entry which is preliminary data.</text>
</comment>
<keyword evidence="1" id="KW-0238">DNA-binding</keyword>
<evidence type="ECO:0000256" key="1">
    <source>
        <dbReference type="ARBA" id="ARBA00023125"/>
    </source>
</evidence>